<accession>A0A9P9JNZ9</accession>
<evidence type="ECO:0000313" key="2">
    <source>
        <dbReference type="EMBL" id="KAH7231763.1"/>
    </source>
</evidence>
<evidence type="ECO:0000256" key="1">
    <source>
        <dbReference type="SAM" id="MobiDB-lite"/>
    </source>
</evidence>
<name>A0A9P9JNZ9_FUSRE</name>
<dbReference type="RefSeq" id="XP_046043700.1">
    <property type="nucleotide sequence ID" value="XM_046190761.1"/>
</dbReference>
<proteinExistence type="predicted"/>
<feature type="compositionally biased region" description="Polar residues" evidence="1">
    <location>
        <begin position="42"/>
        <end position="54"/>
    </location>
</feature>
<feature type="region of interest" description="Disordered" evidence="1">
    <location>
        <begin position="1"/>
        <end position="56"/>
    </location>
</feature>
<evidence type="ECO:0000313" key="3">
    <source>
        <dbReference type="Proteomes" id="UP000720189"/>
    </source>
</evidence>
<dbReference type="GeneID" id="70220715"/>
<sequence length="259" mass="28932">MLKQKADRDFGKRKHSIGAAKVGDALGRSRMQKHKRTWPIPSVSSADEGNSARASSEEDFHFQLQTLQDMFTSTRPVATLYLRGEELDDSDLHPVLFPGDACPMTRLKDCNRPNWQARPQECATLSRRLHNISPQPTRLELAMRLARALRHFWGAKISSGDVHAATYAKGIGPPNRSQVGSRPIQDKVLRTLHSIHKGFEVEMVRKLGDGQDMTLEVDEVIKQPAGVNREWEMAANLIDNAPKPAMNRPPSGFVLRLAG</sequence>
<feature type="compositionally biased region" description="Basic and acidic residues" evidence="1">
    <location>
        <begin position="1"/>
        <end position="10"/>
    </location>
</feature>
<comment type="caution">
    <text evidence="2">The sequence shown here is derived from an EMBL/GenBank/DDBJ whole genome shotgun (WGS) entry which is preliminary data.</text>
</comment>
<dbReference type="Proteomes" id="UP000720189">
    <property type="component" value="Unassembled WGS sequence"/>
</dbReference>
<reference evidence="2" key="1">
    <citation type="journal article" date="2021" name="Nat. Commun.">
        <title>Genetic determinants of endophytism in the Arabidopsis root mycobiome.</title>
        <authorList>
            <person name="Mesny F."/>
            <person name="Miyauchi S."/>
            <person name="Thiergart T."/>
            <person name="Pickel B."/>
            <person name="Atanasova L."/>
            <person name="Karlsson M."/>
            <person name="Huettel B."/>
            <person name="Barry K.W."/>
            <person name="Haridas S."/>
            <person name="Chen C."/>
            <person name="Bauer D."/>
            <person name="Andreopoulos W."/>
            <person name="Pangilinan J."/>
            <person name="LaButti K."/>
            <person name="Riley R."/>
            <person name="Lipzen A."/>
            <person name="Clum A."/>
            <person name="Drula E."/>
            <person name="Henrissat B."/>
            <person name="Kohler A."/>
            <person name="Grigoriev I.V."/>
            <person name="Martin F.M."/>
            <person name="Hacquard S."/>
        </authorList>
    </citation>
    <scope>NUCLEOTIDE SEQUENCE</scope>
    <source>
        <strain evidence="2">MPI-CAGE-AT-0023</strain>
    </source>
</reference>
<protein>
    <submittedName>
        <fullName evidence="2">Uncharacterized protein</fullName>
    </submittedName>
</protein>
<organism evidence="2 3">
    <name type="scientific">Fusarium redolens</name>
    <dbReference type="NCBI Taxonomy" id="48865"/>
    <lineage>
        <taxon>Eukaryota</taxon>
        <taxon>Fungi</taxon>
        <taxon>Dikarya</taxon>
        <taxon>Ascomycota</taxon>
        <taxon>Pezizomycotina</taxon>
        <taxon>Sordariomycetes</taxon>
        <taxon>Hypocreomycetidae</taxon>
        <taxon>Hypocreales</taxon>
        <taxon>Nectriaceae</taxon>
        <taxon>Fusarium</taxon>
        <taxon>Fusarium redolens species complex</taxon>
    </lineage>
</organism>
<dbReference type="OrthoDB" id="10480699at2759"/>
<dbReference type="AlphaFoldDB" id="A0A9P9JNZ9"/>
<keyword evidence="3" id="KW-1185">Reference proteome</keyword>
<dbReference type="EMBL" id="JAGMUX010000020">
    <property type="protein sequence ID" value="KAH7231763.1"/>
    <property type="molecule type" value="Genomic_DNA"/>
</dbReference>
<gene>
    <name evidence="2" type="ORF">BKA55DRAFT_544879</name>
</gene>